<evidence type="ECO:0000313" key="9">
    <source>
        <dbReference type="EMBL" id="QLG72576.1"/>
    </source>
</evidence>
<comment type="subcellular location">
    <subcellularLocation>
        <location evidence="1">Membrane</location>
        <topology evidence="1">Multi-pass membrane protein</topology>
    </subcellularLocation>
</comment>
<dbReference type="InterPro" id="IPR014314">
    <property type="entry name" value="Succ_DH_cytb556"/>
</dbReference>
<reference evidence="9 10" key="1">
    <citation type="submission" date="2020-07" db="EMBL/GenBank/DDBJ databases">
        <title>The yeast mating-type switching endonuclease HO is a domesticated member of an unorthodox homing genetic element family.</title>
        <authorList>
            <person name="Coughlan A.Y."/>
            <person name="Lombardi L."/>
            <person name="Braun-Galleani S."/>
            <person name="Martos A.R."/>
            <person name="Galeote V."/>
            <person name="Bigey F."/>
            <person name="Dequin S."/>
            <person name="Byrne K.P."/>
            <person name="Wolfe K.H."/>
        </authorList>
    </citation>
    <scope>NUCLEOTIDE SEQUENCE [LARGE SCALE GENOMIC DNA]</scope>
    <source>
        <strain evidence="9 10">NRRL Y-6702</strain>
    </source>
</reference>
<dbReference type="NCBIfam" id="TIGR02970">
    <property type="entry name" value="succ_dehyd_cytB"/>
    <property type="match status" value="1"/>
</dbReference>
<dbReference type="GO" id="GO:0006121">
    <property type="term" value="P:mitochondrial electron transport, succinate to ubiquinone"/>
    <property type="evidence" value="ECO:0007669"/>
    <property type="project" value="TreeGrafter"/>
</dbReference>
<dbReference type="InterPro" id="IPR018495">
    <property type="entry name" value="Succ_DH_cyt_bsu_CS"/>
</dbReference>
<dbReference type="GO" id="GO:0009055">
    <property type="term" value="F:electron transfer activity"/>
    <property type="evidence" value="ECO:0007669"/>
    <property type="project" value="InterPro"/>
</dbReference>
<evidence type="ECO:0000256" key="5">
    <source>
        <dbReference type="ARBA" id="ARBA00022989"/>
    </source>
</evidence>
<dbReference type="InterPro" id="IPR000701">
    <property type="entry name" value="SuccDH_FuR_B_TM-su"/>
</dbReference>
<name>A0A7H9B2C0_ZYGMR</name>
<dbReference type="GO" id="GO:0006099">
    <property type="term" value="P:tricarboxylic acid cycle"/>
    <property type="evidence" value="ECO:0007669"/>
    <property type="project" value="InterPro"/>
</dbReference>
<dbReference type="GO" id="GO:0046872">
    <property type="term" value="F:metal ion binding"/>
    <property type="evidence" value="ECO:0007669"/>
    <property type="project" value="UniProtKB-KW"/>
</dbReference>
<feature type="transmembrane region" description="Helical" evidence="8">
    <location>
        <begin position="123"/>
        <end position="145"/>
    </location>
</feature>
<dbReference type="AlphaFoldDB" id="A0A7H9B2C0"/>
<dbReference type="Pfam" id="PF01127">
    <property type="entry name" value="Sdh_cyt"/>
    <property type="match status" value="1"/>
</dbReference>
<dbReference type="OrthoDB" id="588261at2759"/>
<dbReference type="Proteomes" id="UP000509704">
    <property type="component" value="Chromosome 4"/>
</dbReference>
<dbReference type="EMBL" id="CP058607">
    <property type="protein sequence ID" value="QLG72576.1"/>
    <property type="molecule type" value="Genomic_DNA"/>
</dbReference>
<evidence type="ECO:0000256" key="1">
    <source>
        <dbReference type="ARBA" id="ARBA00004141"/>
    </source>
</evidence>
<gene>
    <name evidence="9" type="ORF">HG535_0D02840</name>
</gene>
<evidence type="ECO:0000256" key="7">
    <source>
        <dbReference type="ARBA" id="ARBA00023136"/>
    </source>
</evidence>
<feature type="transmembrane region" description="Helical" evidence="8">
    <location>
        <begin position="157"/>
        <end position="177"/>
    </location>
</feature>
<feature type="transmembrane region" description="Helical" evidence="8">
    <location>
        <begin position="81"/>
        <end position="103"/>
    </location>
</feature>
<dbReference type="InterPro" id="IPR034804">
    <property type="entry name" value="SQR/QFR_C/D"/>
</dbReference>
<evidence type="ECO:0000256" key="6">
    <source>
        <dbReference type="ARBA" id="ARBA00023004"/>
    </source>
</evidence>
<keyword evidence="4" id="KW-0479">Metal-binding</keyword>
<dbReference type="RefSeq" id="XP_037144304.1">
    <property type="nucleotide sequence ID" value="XM_037288409.1"/>
</dbReference>
<dbReference type="Gene3D" id="1.20.1300.10">
    <property type="entry name" value="Fumarate reductase/succinate dehydrogenase, transmembrane subunit"/>
    <property type="match status" value="1"/>
</dbReference>
<keyword evidence="6" id="KW-0408">Iron</keyword>
<keyword evidence="7 8" id="KW-0472">Membrane</keyword>
<dbReference type="PROSITE" id="PS01000">
    <property type="entry name" value="SDH_CYT_1"/>
    <property type="match status" value="1"/>
</dbReference>
<sequence length="178" mass="19660">MIVTLGLNRSSRAFFGPSVISRSCRLLISKRLNSNVAKTTFKQENQLLVAQRKHRPVSPHLTIYQPQITWYLSSLHRISGVVLGMGFFAVTMAFGVSTIFGLGLNTDNLKAFYKEKVPSWADLTMKAGAAYLFVFHFGNGIRHLVWDMGKELSIKGVNRTGIAVLIVAAIGGTSLLFK</sequence>
<keyword evidence="3 8" id="KW-0812">Transmembrane</keyword>
<keyword evidence="10" id="KW-1185">Reference proteome</keyword>
<protein>
    <submittedName>
        <fullName evidence="9">Uncharacterized protein</fullName>
    </submittedName>
</protein>
<evidence type="ECO:0000256" key="4">
    <source>
        <dbReference type="ARBA" id="ARBA00022723"/>
    </source>
</evidence>
<evidence type="ECO:0000256" key="2">
    <source>
        <dbReference type="ARBA" id="ARBA00022617"/>
    </source>
</evidence>
<keyword evidence="5 8" id="KW-1133">Transmembrane helix</keyword>
<accession>A0A7H9B2C0</accession>
<dbReference type="PROSITE" id="PS01001">
    <property type="entry name" value="SDH_CYT_2"/>
    <property type="match status" value="1"/>
</dbReference>
<dbReference type="PANTHER" id="PTHR10978:SF5">
    <property type="entry name" value="SUCCINATE DEHYDROGENASE CYTOCHROME B560 SUBUNIT, MITOCHONDRIAL"/>
    <property type="match status" value="1"/>
</dbReference>
<proteinExistence type="predicted"/>
<keyword evidence="2" id="KW-0349">Heme</keyword>
<dbReference type="KEGG" id="zmk:HG535_0D02840"/>
<dbReference type="CDD" id="cd03499">
    <property type="entry name" value="SQR_TypeC_SdhC"/>
    <property type="match status" value="1"/>
</dbReference>
<evidence type="ECO:0000256" key="8">
    <source>
        <dbReference type="SAM" id="Phobius"/>
    </source>
</evidence>
<dbReference type="GO" id="GO:0031966">
    <property type="term" value="C:mitochondrial membrane"/>
    <property type="evidence" value="ECO:0007669"/>
    <property type="project" value="UniProtKB-ARBA"/>
</dbReference>
<dbReference type="SUPFAM" id="SSF81343">
    <property type="entry name" value="Fumarate reductase respiratory complex transmembrane subunits"/>
    <property type="match status" value="1"/>
</dbReference>
<organism evidence="9 10">
    <name type="scientific">Zygotorulaspora mrakii</name>
    <name type="common">Zygosaccharomyces mrakii</name>
    <dbReference type="NCBI Taxonomy" id="42260"/>
    <lineage>
        <taxon>Eukaryota</taxon>
        <taxon>Fungi</taxon>
        <taxon>Dikarya</taxon>
        <taxon>Ascomycota</taxon>
        <taxon>Saccharomycotina</taxon>
        <taxon>Saccharomycetes</taxon>
        <taxon>Saccharomycetales</taxon>
        <taxon>Saccharomycetaceae</taxon>
        <taxon>Zygotorulaspora</taxon>
    </lineage>
</organism>
<dbReference type="GeneID" id="59236300"/>
<evidence type="ECO:0000313" key="10">
    <source>
        <dbReference type="Proteomes" id="UP000509704"/>
    </source>
</evidence>
<evidence type="ECO:0000256" key="3">
    <source>
        <dbReference type="ARBA" id="ARBA00022692"/>
    </source>
</evidence>
<dbReference type="PANTHER" id="PTHR10978">
    <property type="entry name" value="SUCCINATE DEHYDROGENASE CYTOCHROME B560 SUBUNIT"/>
    <property type="match status" value="1"/>
</dbReference>